<dbReference type="InterPro" id="IPR038732">
    <property type="entry name" value="HpyO/CreE_NAD-binding"/>
</dbReference>
<sequence>MSSLKMSSEYERIVIGGGAAGALVALHYLSSCSAAGHEPRIAVVEPRASLAQGAAYSTDREEHRLNVPAGRMSAFADRPHDFVDYLIANPDSALADLHGHDLDHAYAPRRAYGAYLLARLREQPLFSSLQHVRDEAVALARSDDGFVVTLLDGTSLRAAQVVLAIGNAPRALPIDAGELPVVESWDYPQLDRMSPDARITVIGSGLSMVDSLMTRLRAGHRGPITVLSRHGLLPLPHAAEHLPAPLPSAAENLPSTVLGLWRTLRRRALQGIAQGEPWQWTVERLRPYGQQLWQSLSAPEQARFLRHAVRYWDIHRHRIAPEIAAELQAMMQAGQLHVLAGRLLPSTGTDAATLRFRARDGAEQNLPTDVVINATGVETRFERPSSPLLASLLANGLAVPGPHGLGILTDGLGRALDAQGAPLAGLQVLGSSRIGTLWETIAMPELRVQARDCGQIEAAARTGCG</sequence>
<dbReference type="InterPro" id="IPR052189">
    <property type="entry name" value="L-asp_N-monooxygenase_NS-form"/>
</dbReference>
<dbReference type="Proteomes" id="UP001356170">
    <property type="component" value="Unassembled WGS sequence"/>
</dbReference>
<reference evidence="2 3" key="1">
    <citation type="submission" date="2024-01" db="EMBL/GenBank/DDBJ databases">
        <title>Novel species of the genus Luteimonas isolated from rivers.</title>
        <authorList>
            <person name="Lu H."/>
        </authorList>
    </citation>
    <scope>NUCLEOTIDE SEQUENCE [LARGE SCALE GENOMIC DNA]</scope>
    <source>
        <strain evidence="2 3">FXH3W</strain>
    </source>
</reference>
<evidence type="ECO:0000313" key="2">
    <source>
        <dbReference type="EMBL" id="MEF2155334.1"/>
    </source>
</evidence>
<comment type="caution">
    <text evidence="2">The sequence shown here is derived from an EMBL/GenBank/DDBJ whole genome shotgun (WGS) entry which is preliminary data.</text>
</comment>
<dbReference type="Pfam" id="PF13454">
    <property type="entry name" value="NAD_binding_9"/>
    <property type="match status" value="1"/>
</dbReference>
<dbReference type="PANTHER" id="PTHR40254:SF1">
    <property type="entry name" value="BLR0577 PROTEIN"/>
    <property type="match status" value="1"/>
</dbReference>
<keyword evidence="3" id="KW-1185">Reference proteome</keyword>
<dbReference type="PRINTS" id="PR00368">
    <property type="entry name" value="FADPNR"/>
</dbReference>
<gene>
    <name evidence="2" type="ORF">V3390_03685</name>
</gene>
<accession>A0ABU7UXT2</accession>
<evidence type="ECO:0000259" key="1">
    <source>
        <dbReference type="Pfam" id="PF13454"/>
    </source>
</evidence>
<evidence type="ECO:0000313" key="3">
    <source>
        <dbReference type="Proteomes" id="UP001356170"/>
    </source>
</evidence>
<dbReference type="RefSeq" id="WP_331703398.1">
    <property type="nucleotide sequence ID" value="NZ_JAZHBO010000001.1"/>
</dbReference>
<protein>
    <submittedName>
        <fullName evidence="2">FAD/NAD(P)-binding protein</fullName>
    </submittedName>
</protein>
<name>A0ABU7UXT2_9GAMM</name>
<dbReference type="PANTHER" id="PTHR40254">
    <property type="entry name" value="BLR0577 PROTEIN"/>
    <property type="match status" value="1"/>
</dbReference>
<organism evidence="2 3">
    <name type="scientific">Aquilutibacter rugosus</name>
    <dbReference type="NCBI Taxonomy" id="3115820"/>
    <lineage>
        <taxon>Bacteria</taxon>
        <taxon>Pseudomonadati</taxon>
        <taxon>Pseudomonadota</taxon>
        <taxon>Gammaproteobacteria</taxon>
        <taxon>Lysobacterales</taxon>
        <taxon>Lysobacteraceae</taxon>
        <taxon>Aquilutibacter</taxon>
    </lineage>
</organism>
<dbReference type="EMBL" id="JAZHBO010000001">
    <property type="protein sequence ID" value="MEF2155334.1"/>
    <property type="molecule type" value="Genomic_DNA"/>
</dbReference>
<dbReference type="InterPro" id="IPR036188">
    <property type="entry name" value="FAD/NAD-bd_sf"/>
</dbReference>
<dbReference type="SUPFAM" id="SSF51905">
    <property type="entry name" value="FAD/NAD(P)-binding domain"/>
    <property type="match status" value="2"/>
</dbReference>
<dbReference type="Gene3D" id="3.50.50.60">
    <property type="entry name" value="FAD/NAD(P)-binding domain"/>
    <property type="match status" value="1"/>
</dbReference>
<feature type="domain" description="FAD-dependent urate hydroxylase HpyO/Asp monooxygenase CreE-like FAD/NAD(P)-binding" evidence="1">
    <location>
        <begin position="14"/>
        <end position="167"/>
    </location>
</feature>
<proteinExistence type="predicted"/>